<sequence>MAHYPENTPASPSRMHPLLVTAIVSFIALCAVGIAVLTGMLPSPLARTVDRPPASVALAEEAARADKAAEDARIAAEQARAAADDAARKEAALQAPRGPVAPPPAALAAAPVAAVCNNCGVVQSVTSYQVKGEGTGLGAIAGGVLGGVVGNQFGGGNGRTALTLLGAGGGAYAGHEVEKNVRTNTRYQMKVRMNDGSVKTYTSATPFGWRNGDPVRVVNGQVVARNAG</sequence>
<reference evidence="6 7" key="1">
    <citation type="submission" date="2019-08" db="EMBL/GenBank/DDBJ databases">
        <title>Amphibian skin-associated Pigmentiphaga: genome sequence and occurrence across geography and hosts.</title>
        <authorList>
            <person name="Bletz M.C."/>
            <person name="Bunk B."/>
            <person name="Sproeer C."/>
            <person name="Biwer P."/>
            <person name="Reiter S."/>
            <person name="Rabemananjara F.C.E."/>
            <person name="Schulz S."/>
            <person name="Overmann J."/>
            <person name="Vences M."/>
        </authorList>
    </citation>
    <scope>NUCLEOTIDE SEQUENCE [LARGE SCALE GENOMIC DNA]</scope>
    <source>
        <strain evidence="6 7">Mada1488</strain>
    </source>
</reference>
<dbReference type="PANTHER" id="PTHR35603:SF2">
    <property type="entry name" value="OUTER MEMBRANE LIPOPROTEIN"/>
    <property type="match status" value="1"/>
</dbReference>
<feature type="transmembrane region" description="Helical" evidence="4">
    <location>
        <begin position="20"/>
        <end position="41"/>
    </location>
</feature>
<dbReference type="AlphaFoldDB" id="A0A5C0AS87"/>
<dbReference type="EMBL" id="CP043046">
    <property type="protein sequence ID" value="QEI04536.1"/>
    <property type="molecule type" value="Genomic_DNA"/>
</dbReference>
<keyword evidence="7" id="KW-1185">Reference proteome</keyword>
<evidence type="ECO:0000259" key="5">
    <source>
        <dbReference type="Pfam" id="PF05433"/>
    </source>
</evidence>
<dbReference type="PANTHER" id="PTHR35603">
    <property type="match status" value="1"/>
</dbReference>
<feature type="domain" description="Glycine zipper 2TM" evidence="5">
    <location>
        <begin position="137"/>
        <end position="178"/>
    </location>
</feature>
<evidence type="ECO:0000313" key="6">
    <source>
        <dbReference type="EMBL" id="QEI04536.1"/>
    </source>
</evidence>
<dbReference type="RefSeq" id="WP_148811931.1">
    <property type="nucleotide sequence ID" value="NZ_CP043046.1"/>
</dbReference>
<dbReference type="InterPro" id="IPR051407">
    <property type="entry name" value="Bact_OM_lipoprot/Surf_antigen"/>
</dbReference>
<evidence type="ECO:0000313" key="7">
    <source>
        <dbReference type="Proteomes" id="UP000325161"/>
    </source>
</evidence>
<dbReference type="OrthoDB" id="5298735at2"/>
<name>A0A5C0AS87_9BURK</name>
<accession>A0A5C0AS87</accession>
<keyword evidence="3" id="KW-0175">Coiled coil</keyword>
<organism evidence="6 7">
    <name type="scientific">Pigmentiphaga aceris</name>
    <dbReference type="NCBI Taxonomy" id="1940612"/>
    <lineage>
        <taxon>Bacteria</taxon>
        <taxon>Pseudomonadati</taxon>
        <taxon>Pseudomonadota</taxon>
        <taxon>Betaproteobacteria</taxon>
        <taxon>Burkholderiales</taxon>
        <taxon>Alcaligenaceae</taxon>
        <taxon>Pigmentiphaga</taxon>
    </lineage>
</organism>
<proteinExistence type="predicted"/>
<protein>
    <submittedName>
        <fullName evidence="6">Glycine zipper 2TM domain-containing protein</fullName>
    </submittedName>
</protein>
<evidence type="ECO:0000256" key="4">
    <source>
        <dbReference type="SAM" id="Phobius"/>
    </source>
</evidence>
<evidence type="ECO:0000256" key="3">
    <source>
        <dbReference type="SAM" id="Coils"/>
    </source>
</evidence>
<keyword evidence="4" id="KW-1133">Transmembrane helix</keyword>
<gene>
    <name evidence="6" type="ORF">FXN63_00845</name>
</gene>
<dbReference type="GO" id="GO:0019867">
    <property type="term" value="C:outer membrane"/>
    <property type="evidence" value="ECO:0007669"/>
    <property type="project" value="InterPro"/>
</dbReference>
<comment type="subcellular location">
    <subcellularLocation>
        <location evidence="1">Membrane</location>
    </subcellularLocation>
</comment>
<dbReference type="InterPro" id="IPR008816">
    <property type="entry name" value="Gly_zipper_2TM_dom"/>
</dbReference>
<dbReference type="Proteomes" id="UP000325161">
    <property type="component" value="Chromosome"/>
</dbReference>
<evidence type="ECO:0000256" key="1">
    <source>
        <dbReference type="ARBA" id="ARBA00004370"/>
    </source>
</evidence>
<dbReference type="Pfam" id="PF05433">
    <property type="entry name" value="Rick_17kDa_Anti"/>
    <property type="match status" value="1"/>
</dbReference>
<keyword evidence="4" id="KW-0812">Transmembrane</keyword>
<dbReference type="KEGG" id="pacr:FXN63_00845"/>
<keyword evidence="2 4" id="KW-0472">Membrane</keyword>
<evidence type="ECO:0000256" key="2">
    <source>
        <dbReference type="ARBA" id="ARBA00023136"/>
    </source>
</evidence>
<feature type="coiled-coil region" evidence="3">
    <location>
        <begin position="62"/>
        <end position="89"/>
    </location>
</feature>